<keyword evidence="3" id="KW-1185">Reference proteome</keyword>
<sequence>MKETMPHPTLEDWLSTLKRLRSEFAIEPDNYETKSPTFKCGGWRVGIEHQRKFESVVIRWMGDFEKRPAPQRRWIPCPSSDREKKWEYRVYTRPEQLPTLLNELLSDLQTIEDINHELAERVAKAMSDTSHARQARLLDRSRRPLKIMVTATVFDRNPDVVAEVLYRSQGICEHCYQPAPFNRRSNGSPYLEVHHIVRLADGGDDTVENAVALCPNCHRKVHYA</sequence>
<dbReference type="InterPro" id="IPR003615">
    <property type="entry name" value="HNH_nuc"/>
</dbReference>
<reference evidence="2 3" key="1">
    <citation type="submission" date="2019-12" db="EMBL/GenBank/DDBJ databases">
        <title>Novel species isolated from a subtropical stream in China.</title>
        <authorList>
            <person name="Lu H."/>
        </authorList>
    </citation>
    <scope>NUCLEOTIDE SEQUENCE [LARGE SCALE GENOMIC DNA]</scope>
    <source>
        <strain evidence="2 3">CY13W</strain>
    </source>
</reference>
<dbReference type="Proteomes" id="UP000478090">
    <property type="component" value="Unassembled WGS sequence"/>
</dbReference>
<protein>
    <recommendedName>
        <fullName evidence="1">HNH nuclease domain-containing protein</fullName>
    </recommendedName>
</protein>
<evidence type="ECO:0000313" key="2">
    <source>
        <dbReference type="EMBL" id="MYM42195.1"/>
    </source>
</evidence>
<proteinExistence type="predicted"/>
<feature type="domain" description="HNH nuclease" evidence="1">
    <location>
        <begin position="161"/>
        <end position="219"/>
    </location>
</feature>
<dbReference type="Pfam" id="PF01844">
    <property type="entry name" value="HNH"/>
    <property type="match status" value="1"/>
</dbReference>
<dbReference type="SMART" id="SM00507">
    <property type="entry name" value="HNHc"/>
    <property type="match status" value="1"/>
</dbReference>
<gene>
    <name evidence="2" type="ORF">GTP27_23140</name>
</gene>
<evidence type="ECO:0000313" key="3">
    <source>
        <dbReference type="Proteomes" id="UP000478090"/>
    </source>
</evidence>
<dbReference type="EMBL" id="WWCM01000043">
    <property type="protein sequence ID" value="MYM42195.1"/>
    <property type="molecule type" value="Genomic_DNA"/>
</dbReference>
<accession>A0ABW9VSZ1</accession>
<name>A0ABW9VSZ1_9BURK</name>
<comment type="caution">
    <text evidence="2">The sequence shown here is derived from an EMBL/GenBank/DDBJ whole genome shotgun (WGS) entry which is preliminary data.</text>
</comment>
<dbReference type="Gene3D" id="1.10.30.50">
    <property type="match status" value="1"/>
</dbReference>
<dbReference type="CDD" id="cd00085">
    <property type="entry name" value="HNHc"/>
    <property type="match status" value="1"/>
</dbReference>
<evidence type="ECO:0000259" key="1">
    <source>
        <dbReference type="SMART" id="SM00507"/>
    </source>
</evidence>
<organism evidence="2 3">
    <name type="scientific">Duganella qianjiadongensis</name>
    <dbReference type="NCBI Taxonomy" id="2692176"/>
    <lineage>
        <taxon>Bacteria</taxon>
        <taxon>Pseudomonadati</taxon>
        <taxon>Pseudomonadota</taxon>
        <taxon>Betaproteobacteria</taxon>
        <taxon>Burkholderiales</taxon>
        <taxon>Oxalobacteraceae</taxon>
        <taxon>Telluria group</taxon>
        <taxon>Duganella</taxon>
    </lineage>
</organism>
<dbReference type="InterPro" id="IPR002711">
    <property type="entry name" value="HNH"/>
</dbReference>